<dbReference type="AlphaFoldDB" id="A0A9D4C0E0"/>
<reference evidence="2" key="1">
    <citation type="journal article" date="2019" name="bioRxiv">
        <title>The Genome of the Zebra Mussel, Dreissena polymorpha: A Resource for Invasive Species Research.</title>
        <authorList>
            <person name="McCartney M.A."/>
            <person name="Auch B."/>
            <person name="Kono T."/>
            <person name="Mallez S."/>
            <person name="Zhang Y."/>
            <person name="Obille A."/>
            <person name="Becker A."/>
            <person name="Abrahante J.E."/>
            <person name="Garbe J."/>
            <person name="Badalamenti J.P."/>
            <person name="Herman A."/>
            <person name="Mangelson H."/>
            <person name="Liachko I."/>
            <person name="Sullivan S."/>
            <person name="Sone E.D."/>
            <person name="Koren S."/>
            <person name="Silverstein K.A.T."/>
            <person name="Beckman K.B."/>
            <person name="Gohl D.M."/>
        </authorList>
    </citation>
    <scope>NUCLEOTIDE SEQUENCE</scope>
    <source>
        <strain evidence="2">Duluth1</strain>
        <tissue evidence="2">Whole animal</tissue>
    </source>
</reference>
<organism evidence="2 3">
    <name type="scientific">Dreissena polymorpha</name>
    <name type="common">Zebra mussel</name>
    <name type="synonym">Mytilus polymorpha</name>
    <dbReference type="NCBI Taxonomy" id="45954"/>
    <lineage>
        <taxon>Eukaryota</taxon>
        <taxon>Metazoa</taxon>
        <taxon>Spiralia</taxon>
        <taxon>Lophotrochozoa</taxon>
        <taxon>Mollusca</taxon>
        <taxon>Bivalvia</taxon>
        <taxon>Autobranchia</taxon>
        <taxon>Heteroconchia</taxon>
        <taxon>Euheterodonta</taxon>
        <taxon>Imparidentia</taxon>
        <taxon>Neoheterodontei</taxon>
        <taxon>Myida</taxon>
        <taxon>Dreissenoidea</taxon>
        <taxon>Dreissenidae</taxon>
        <taxon>Dreissena</taxon>
    </lineage>
</organism>
<dbReference type="EMBL" id="JAIWYP010000013">
    <property type="protein sequence ID" value="KAH3714823.1"/>
    <property type="molecule type" value="Genomic_DNA"/>
</dbReference>
<evidence type="ECO:0000313" key="3">
    <source>
        <dbReference type="Proteomes" id="UP000828390"/>
    </source>
</evidence>
<dbReference type="Proteomes" id="UP000828390">
    <property type="component" value="Unassembled WGS sequence"/>
</dbReference>
<protein>
    <submittedName>
        <fullName evidence="2">Uncharacterized protein</fullName>
    </submittedName>
</protein>
<comment type="caution">
    <text evidence="2">The sequence shown here is derived from an EMBL/GenBank/DDBJ whole genome shotgun (WGS) entry which is preliminary data.</text>
</comment>
<sequence length="187" mass="21582">MDVTKELIQTKRSSVGTRREYKRMQIDRLLTDLQPNFLTVIEEEPCTPKPVGLGETVKLAIEVQTANPKVTSFPFGETTRDRERERDRGRERNISDKALPIVENAGQSHGVNLCMVSAVVHIKAHEARRAKSMRELKKRPVTSLKEYGRSRRHEHRTAEDKPDVQKPGSCRYLRCRKEQELTADYLE</sequence>
<accession>A0A9D4C0E0</accession>
<gene>
    <name evidence="2" type="ORF">DPMN_057524</name>
</gene>
<reference evidence="2" key="2">
    <citation type="submission" date="2020-11" db="EMBL/GenBank/DDBJ databases">
        <authorList>
            <person name="McCartney M.A."/>
            <person name="Auch B."/>
            <person name="Kono T."/>
            <person name="Mallez S."/>
            <person name="Becker A."/>
            <person name="Gohl D.M."/>
            <person name="Silverstein K.A.T."/>
            <person name="Koren S."/>
            <person name="Bechman K.B."/>
            <person name="Herman A."/>
            <person name="Abrahante J.E."/>
            <person name="Garbe J."/>
        </authorList>
    </citation>
    <scope>NUCLEOTIDE SEQUENCE</scope>
    <source>
        <strain evidence="2">Duluth1</strain>
        <tissue evidence="2">Whole animal</tissue>
    </source>
</reference>
<feature type="region of interest" description="Disordered" evidence="1">
    <location>
        <begin position="130"/>
        <end position="170"/>
    </location>
</feature>
<feature type="compositionally biased region" description="Basic and acidic residues" evidence="1">
    <location>
        <begin position="78"/>
        <end position="93"/>
    </location>
</feature>
<name>A0A9D4C0E0_DREPO</name>
<evidence type="ECO:0000313" key="2">
    <source>
        <dbReference type="EMBL" id="KAH3714823.1"/>
    </source>
</evidence>
<proteinExistence type="predicted"/>
<evidence type="ECO:0000256" key="1">
    <source>
        <dbReference type="SAM" id="MobiDB-lite"/>
    </source>
</evidence>
<keyword evidence="3" id="KW-1185">Reference proteome</keyword>
<feature type="region of interest" description="Disordered" evidence="1">
    <location>
        <begin position="71"/>
        <end position="93"/>
    </location>
</feature>